<gene>
    <name evidence="7" type="ORF">CARN2_1204</name>
</gene>
<dbReference type="GO" id="GO:0043565">
    <property type="term" value="F:sequence-specific DNA binding"/>
    <property type="evidence" value="ECO:0007669"/>
    <property type="project" value="InterPro"/>
</dbReference>
<dbReference type="AlphaFoldDB" id="E6PMR1"/>
<dbReference type="PROSITE" id="PS00675">
    <property type="entry name" value="SIGMA54_INTERACT_1"/>
    <property type="match status" value="1"/>
</dbReference>
<evidence type="ECO:0000256" key="3">
    <source>
        <dbReference type="ARBA" id="ARBA00023015"/>
    </source>
</evidence>
<dbReference type="InterPro" id="IPR025662">
    <property type="entry name" value="Sigma_54_int_dom_ATP-bd_1"/>
</dbReference>
<evidence type="ECO:0000256" key="5">
    <source>
        <dbReference type="ARBA" id="ARBA00023163"/>
    </source>
</evidence>
<dbReference type="InterPro" id="IPR025944">
    <property type="entry name" value="Sigma_54_int_dom_CS"/>
</dbReference>
<accession>E6PMR1</accession>
<keyword evidence="3" id="KW-0805">Transcription regulation</keyword>
<dbReference type="PANTHER" id="PTHR32071">
    <property type="entry name" value="TRANSCRIPTIONAL REGULATORY PROTEIN"/>
    <property type="match status" value="1"/>
</dbReference>
<dbReference type="Pfam" id="PF01590">
    <property type="entry name" value="GAF"/>
    <property type="match status" value="1"/>
</dbReference>
<dbReference type="SMART" id="SM00382">
    <property type="entry name" value="AAA"/>
    <property type="match status" value="1"/>
</dbReference>
<dbReference type="PANTHER" id="PTHR32071:SF57">
    <property type="entry name" value="C4-DICARBOXYLATE TRANSPORT TRANSCRIPTIONAL REGULATORY PROTEIN DCTD"/>
    <property type="match status" value="1"/>
</dbReference>
<evidence type="ECO:0000313" key="7">
    <source>
        <dbReference type="EMBL" id="CBH96213.1"/>
    </source>
</evidence>
<dbReference type="Gene3D" id="3.30.450.40">
    <property type="match status" value="1"/>
</dbReference>
<dbReference type="Pfam" id="PF25601">
    <property type="entry name" value="AAA_lid_14"/>
    <property type="match status" value="1"/>
</dbReference>
<evidence type="ECO:0000256" key="4">
    <source>
        <dbReference type="ARBA" id="ARBA00023125"/>
    </source>
</evidence>
<dbReference type="GO" id="GO:0005524">
    <property type="term" value="F:ATP binding"/>
    <property type="evidence" value="ECO:0007669"/>
    <property type="project" value="UniProtKB-KW"/>
</dbReference>
<dbReference type="GO" id="GO:0006355">
    <property type="term" value="P:regulation of DNA-templated transcription"/>
    <property type="evidence" value="ECO:0007669"/>
    <property type="project" value="InterPro"/>
</dbReference>
<dbReference type="Gene3D" id="1.10.10.60">
    <property type="entry name" value="Homeodomain-like"/>
    <property type="match status" value="1"/>
</dbReference>
<dbReference type="CDD" id="cd00009">
    <property type="entry name" value="AAA"/>
    <property type="match status" value="1"/>
</dbReference>
<dbReference type="Gene3D" id="1.10.8.60">
    <property type="match status" value="1"/>
</dbReference>
<evidence type="ECO:0000256" key="1">
    <source>
        <dbReference type="ARBA" id="ARBA00022741"/>
    </source>
</evidence>
<dbReference type="PRINTS" id="PR01590">
    <property type="entry name" value="HTHFIS"/>
</dbReference>
<feature type="domain" description="Sigma-54 factor interaction" evidence="6">
    <location>
        <begin position="228"/>
        <end position="456"/>
    </location>
</feature>
<dbReference type="SUPFAM" id="SSF55781">
    <property type="entry name" value="GAF domain-like"/>
    <property type="match status" value="1"/>
</dbReference>
<dbReference type="PROSITE" id="PS50045">
    <property type="entry name" value="SIGMA54_INTERACT_4"/>
    <property type="match status" value="1"/>
</dbReference>
<dbReference type="EMBL" id="CABM01000022">
    <property type="protein sequence ID" value="CBH96213.1"/>
    <property type="molecule type" value="Genomic_DNA"/>
</dbReference>
<name>E6PMR1_9ZZZZ</name>
<reference evidence="7" key="1">
    <citation type="submission" date="2009-10" db="EMBL/GenBank/DDBJ databases">
        <title>Diversity of trophic interactions inside an arsenic-rich microbial ecosystem.</title>
        <authorList>
            <person name="Bertin P.N."/>
            <person name="Heinrich-Salmeron A."/>
            <person name="Pelletier E."/>
            <person name="Goulhen-Chollet F."/>
            <person name="Arsene-Ploetze F."/>
            <person name="Gallien S."/>
            <person name="Calteau A."/>
            <person name="Vallenet D."/>
            <person name="Casiot C."/>
            <person name="Chane-Woon-Ming B."/>
            <person name="Giloteaux L."/>
            <person name="Barakat M."/>
            <person name="Bonnefoy V."/>
            <person name="Bruneel O."/>
            <person name="Chandler M."/>
            <person name="Cleiss J."/>
            <person name="Duran R."/>
            <person name="Elbaz-Poulichet F."/>
            <person name="Fonknechten N."/>
            <person name="Lauga B."/>
            <person name="Mornico D."/>
            <person name="Ortet P."/>
            <person name="Schaeffer C."/>
            <person name="Siguier P."/>
            <person name="Alexander Thil Smith A."/>
            <person name="Van Dorsselaer A."/>
            <person name="Weissenbach J."/>
            <person name="Medigue C."/>
            <person name="Le Paslier D."/>
        </authorList>
    </citation>
    <scope>NUCLEOTIDE SEQUENCE</scope>
</reference>
<protein>
    <submittedName>
        <fullName evidence="7">Transcriptional regulator, NifA subfamily, Fis Family</fullName>
    </submittedName>
</protein>
<dbReference type="InterPro" id="IPR003018">
    <property type="entry name" value="GAF"/>
</dbReference>
<sequence length="571" mass="62810">MNVAATAGPDLTPEPPAKAPAAAFLRMGLERLDSAEKLLFREVTRRLGNSLEPMPVLREMLHLMSELLGLNRGRVLLPQADGTLAIACAYGLRAEEIARGRYAPGEGISGRVMLRGEAAIVQDIDTEPLYLARAVPRERLPQETVSYIALPIPGEGRPAGVLAVHRLRRRQRSLAEDLAVLDSIATLIGQVLRLNRLVGERTARLEAENTELKLALESRATNVAAYGIVGQAPSLLRAVRKLEQAAATDATVLLLGESGTGKELFARAIHQQSARRDGPFVRVNCAAIPDTLFEAELFGHEKGAYTGATSARTGRFEQAHRGTLFLDEIGDLPLAMQVKLLRVLQERVIERLGGQREIAVDVRIVAATHQDLQGLMAARRFREDLYYRLNVVPIQLPALRERPDDMRHLIRHFLFQLNERHQRSVRLAPAGMNSLAAYPWPGNIRQLYNVLERIVVLCEAGLADEALVDAALISEVQGQMLEPTPARAARQAADMPQTWTAATANPNANHDPTSSIRPYHAVMEGERETIFDAIRRTGGNKSQAARLLGLTLRQLNYRLARFGNAGASTKR</sequence>
<organism evidence="7">
    <name type="scientific">mine drainage metagenome</name>
    <dbReference type="NCBI Taxonomy" id="410659"/>
    <lineage>
        <taxon>unclassified sequences</taxon>
        <taxon>metagenomes</taxon>
        <taxon>ecological metagenomes</taxon>
    </lineage>
</organism>
<dbReference type="InterPro" id="IPR003593">
    <property type="entry name" value="AAA+_ATPase"/>
</dbReference>
<dbReference type="SUPFAM" id="SSF52540">
    <property type="entry name" value="P-loop containing nucleoside triphosphate hydrolases"/>
    <property type="match status" value="1"/>
</dbReference>
<dbReference type="SMART" id="SM00065">
    <property type="entry name" value="GAF"/>
    <property type="match status" value="1"/>
</dbReference>
<keyword evidence="4" id="KW-0238">DNA-binding</keyword>
<comment type="caution">
    <text evidence="7">The sequence shown here is derived from an EMBL/GenBank/DDBJ whole genome shotgun (WGS) entry which is preliminary data.</text>
</comment>
<dbReference type="Pfam" id="PF02954">
    <property type="entry name" value="HTH_8"/>
    <property type="match status" value="1"/>
</dbReference>
<evidence type="ECO:0000256" key="2">
    <source>
        <dbReference type="ARBA" id="ARBA00022840"/>
    </source>
</evidence>
<dbReference type="FunFam" id="3.40.50.300:FF:000006">
    <property type="entry name" value="DNA-binding transcriptional regulator NtrC"/>
    <property type="match status" value="1"/>
</dbReference>
<evidence type="ECO:0000259" key="6">
    <source>
        <dbReference type="PROSITE" id="PS50045"/>
    </source>
</evidence>
<dbReference type="Gene3D" id="3.40.50.300">
    <property type="entry name" value="P-loop containing nucleotide triphosphate hydrolases"/>
    <property type="match status" value="1"/>
</dbReference>
<dbReference type="SUPFAM" id="SSF46689">
    <property type="entry name" value="Homeodomain-like"/>
    <property type="match status" value="1"/>
</dbReference>
<keyword evidence="1" id="KW-0547">Nucleotide-binding</keyword>
<dbReference type="InterPro" id="IPR002197">
    <property type="entry name" value="HTH_Fis"/>
</dbReference>
<dbReference type="InterPro" id="IPR002078">
    <property type="entry name" value="Sigma_54_int"/>
</dbReference>
<dbReference type="Pfam" id="PF00158">
    <property type="entry name" value="Sigma54_activat"/>
    <property type="match status" value="1"/>
</dbReference>
<keyword evidence="5" id="KW-0804">Transcription</keyword>
<keyword evidence="2" id="KW-0067">ATP-binding</keyword>
<dbReference type="PROSITE" id="PS00688">
    <property type="entry name" value="SIGMA54_INTERACT_3"/>
    <property type="match status" value="1"/>
</dbReference>
<dbReference type="InterPro" id="IPR009057">
    <property type="entry name" value="Homeodomain-like_sf"/>
</dbReference>
<dbReference type="InterPro" id="IPR029016">
    <property type="entry name" value="GAF-like_dom_sf"/>
</dbReference>
<proteinExistence type="predicted"/>
<dbReference type="InterPro" id="IPR058031">
    <property type="entry name" value="AAA_lid_NorR"/>
</dbReference>
<dbReference type="InterPro" id="IPR027417">
    <property type="entry name" value="P-loop_NTPase"/>
</dbReference>